<sequence>MSSRSRLLKEIKEAARDADPTIRLAPDGENLLRWSATLKGPEDTPFETGTFVVRFSLPESYPLAPPRAAFETKIFHPNVHWKTGEICLDILKDAWSPAWTLHSVCRAVLALLCNPEPDSPLNCDAGNMLRARDDIAYWSTARMYTRREAGGSAMAKTAWPPIRADREMADDERGETFTSAGRRRALPSGTSDGSLDPERTFGGRADGDAQNQKENAADVASGSGERAGTGVVDEGNVSFAETRKAKTDAFADAPARDPRAAAAAAAAARFEASRLARDAAGAG</sequence>
<dbReference type="InterPro" id="IPR023313">
    <property type="entry name" value="UBQ-conjugating_AS"/>
</dbReference>
<dbReference type="InterPro" id="IPR000608">
    <property type="entry name" value="UBC"/>
</dbReference>
<dbReference type="EMBL" id="HBEN01002787">
    <property type="protein sequence ID" value="CAD8432939.1"/>
    <property type="molecule type" value="Transcribed_RNA"/>
</dbReference>
<gene>
    <name evidence="7" type="ORF">MSP1401_LOCUS2278</name>
</gene>
<keyword evidence="2 4" id="KW-0833">Ubl conjugation pathway</keyword>
<evidence type="ECO:0000256" key="5">
    <source>
        <dbReference type="SAM" id="MobiDB-lite"/>
    </source>
</evidence>
<dbReference type="PROSITE" id="PS50127">
    <property type="entry name" value="UBC_2"/>
    <property type="match status" value="1"/>
</dbReference>
<dbReference type="GO" id="GO:0016740">
    <property type="term" value="F:transferase activity"/>
    <property type="evidence" value="ECO:0007669"/>
    <property type="project" value="UniProtKB-KW"/>
</dbReference>
<protein>
    <recommendedName>
        <fullName evidence="6">UBC core domain-containing protein</fullName>
    </recommendedName>
</protein>
<dbReference type="InterPro" id="IPR050113">
    <property type="entry name" value="Ub_conjugating_enzyme"/>
</dbReference>
<keyword evidence="4" id="KW-0067">ATP-binding</keyword>
<feature type="non-terminal residue" evidence="7">
    <location>
        <position position="283"/>
    </location>
</feature>
<name>A0A7S0CUV8_MICPS</name>
<keyword evidence="4" id="KW-0547">Nucleotide-binding</keyword>
<organism evidence="7">
    <name type="scientific">Micromonas pusilla</name>
    <name type="common">Picoplanktonic green alga</name>
    <name type="synonym">Chromulina pusilla</name>
    <dbReference type="NCBI Taxonomy" id="38833"/>
    <lineage>
        <taxon>Eukaryota</taxon>
        <taxon>Viridiplantae</taxon>
        <taxon>Chlorophyta</taxon>
        <taxon>Mamiellophyceae</taxon>
        <taxon>Mamiellales</taxon>
        <taxon>Mamiellaceae</taxon>
        <taxon>Micromonas</taxon>
    </lineage>
</organism>
<feature type="region of interest" description="Disordered" evidence="5">
    <location>
        <begin position="162"/>
        <end position="239"/>
    </location>
</feature>
<reference evidence="7" key="1">
    <citation type="submission" date="2021-01" db="EMBL/GenBank/DDBJ databases">
        <authorList>
            <person name="Corre E."/>
            <person name="Pelletier E."/>
            <person name="Niang G."/>
            <person name="Scheremetjew M."/>
            <person name="Finn R."/>
            <person name="Kale V."/>
            <person name="Holt S."/>
            <person name="Cochrane G."/>
            <person name="Meng A."/>
            <person name="Brown T."/>
            <person name="Cohen L."/>
        </authorList>
    </citation>
    <scope>NUCLEOTIDE SEQUENCE</scope>
    <source>
        <strain evidence="7">CCAC1681</strain>
    </source>
</reference>
<keyword evidence="1" id="KW-0808">Transferase</keyword>
<dbReference type="InterPro" id="IPR016135">
    <property type="entry name" value="UBQ-conjugating_enzyme/RWD"/>
</dbReference>
<evidence type="ECO:0000256" key="1">
    <source>
        <dbReference type="ARBA" id="ARBA00022679"/>
    </source>
</evidence>
<dbReference type="CDD" id="cd23812">
    <property type="entry name" value="UBCc_ScPEX4-like"/>
    <property type="match status" value="1"/>
</dbReference>
<proteinExistence type="inferred from homology"/>
<dbReference type="GO" id="GO:0005524">
    <property type="term" value="F:ATP binding"/>
    <property type="evidence" value="ECO:0007669"/>
    <property type="project" value="UniProtKB-UniRule"/>
</dbReference>
<evidence type="ECO:0000259" key="6">
    <source>
        <dbReference type="PROSITE" id="PS50127"/>
    </source>
</evidence>
<feature type="compositionally biased region" description="Basic and acidic residues" evidence="5">
    <location>
        <begin position="196"/>
        <end position="207"/>
    </location>
</feature>
<evidence type="ECO:0000256" key="2">
    <source>
        <dbReference type="ARBA" id="ARBA00022786"/>
    </source>
</evidence>
<dbReference type="PANTHER" id="PTHR24067">
    <property type="entry name" value="UBIQUITIN-CONJUGATING ENZYME E2"/>
    <property type="match status" value="1"/>
</dbReference>
<feature type="domain" description="UBC core" evidence="6">
    <location>
        <begin position="2"/>
        <end position="150"/>
    </location>
</feature>
<dbReference type="SUPFAM" id="SSF54495">
    <property type="entry name" value="UBC-like"/>
    <property type="match status" value="1"/>
</dbReference>
<evidence type="ECO:0000313" key="7">
    <source>
        <dbReference type="EMBL" id="CAD8432939.1"/>
    </source>
</evidence>
<dbReference type="PROSITE" id="PS00183">
    <property type="entry name" value="UBC_1"/>
    <property type="match status" value="1"/>
</dbReference>
<evidence type="ECO:0000256" key="4">
    <source>
        <dbReference type="RuleBase" id="RU362109"/>
    </source>
</evidence>
<feature type="active site" description="Glycyl thioester intermediate" evidence="3">
    <location>
        <position position="87"/>
    </location>
</feature>
<accession>A0A7S0CUV8</accession>
<dbReference type="Gene3D" id="3.10.110.10">
    <property type="entry name" value="Ubiquitin Conjugating Enzyme"/>
    <property type="match status" value="1"/>
</dbReference>
<evidence type="ECO:0000256" key="3">
    <source>
        <dbReference type="PROSITE-ProRule" id="PRU10133"/>
    </source>
</evidence>
<dbReference type="SMART" id="SM00212">
    <property type="entry name" value="UBCc"/>
    <property type="match status" value="1"/>
</dbReference>
<comment type="similarity">
    <text evidence="4">Belongs to the ubiquitin-conjugating enzyme family.</text>
</comment>
<dbReference type="Pfam" id="PF00179">
    <property type="entry name" value="UQ_con"/>
    <property type="match status" value="1"/>
</dbReference>
<dbReference type="AlphaFoldDB" id="A0A7S0CUV8"/>